<gene>
    <name evidence="14" type="ORF">Zmor_015508</name>
</gene>
<dbReference type="GO" id="GO:0004497">
    <property type="term" value="F:monooxygenase activity"/>
    <property type="evidence" value="ECO:0007669"/>
    <property type="project" value="UniProtKB-KW"/>
</dbReference>
<feature type="binding site" description="axial binding residue" evidence="12">
    <location>
        <position position="430"/>
    </location>
    <ligand>
        <name>heme</name>
        <dbReference type="ChEBI" id="CHEBI:30413"/>
    </ligand>
    <ligandPart>
        <name>Fe</name>
        <dbReference type="ChEBI" id="CHEBI:18248"/>
    </ligandPart>
</feature>
<dbReference type="AlphaFoldDB" id="A0AA38IE99"/>
<comment type="cofactor">
    <cofactor evidence="1 12">
        <name>heme</name>
        <dbReference type="ChEBI" id="CHEBI:30413"/>
    </cofactor>
</comment>
<dbReference type="GO" id="GO:0016705">
    <property type="term" value="F:oxidoreductase activity, acting on paired donors, with incorporation or reduction of molecular oxygen"/>
    <property type="evidence" value="ECO:0007669"/>
    <property type="project" value="InterPro"/>
</dbReference>
<dbReference type="SUPFAM" id="SSF48264">
    <property type="entry name" value="Cytochrome P450"/>
    <property type="match status" value="1"/>
</dbReference>
<keyword evidence="11" id="KW-0503">Monooxygenase</keyword>
<keyword evidence="7" id="KW-0256">Endoplasmic reticulum</keyword>
<keyword evidence="10 12" id="KW-0408">Iron</keyword>
<keyword evidence="8" id="KW-0492">Microsome</keyword>
<sequence>MLVVTVLFLALFLYIFLKRRPENGRKYFPEPPGTILLGHMLHITSTTHLLDYCTKFLAIGDTIMLRFGPEICPIRKGILTKDYNLIEFILNNRKLIQKSENYTFLRKWLGNGLLISDGDYWKRHRKILTPAFHFEILKKFVEVFESAGDVLIQKLHEYDESTSVDLDTLITLYTLDVICETAMGTKISAQSGHNNAYVESVRNMCKTVTERAFSLLKIFDKLYWLTRDYYKQQKALKILHGFTLKVINSRKNRRVKNDEKRTAFLDLLLKFSEKEDVLSVSELREEVDTFMFEGHDTTASGICFALYCLADHPEVQEKVFQEQKEIFGDRKNPVTTYSDLQQMKYLECVLKETLRLYPSVPVIGRYTTEEIHFDGYVIPKNTNIAIFIYGLHRNPDYFPEPEMFKPERFENFNNAIPFSHIPFSAGFRNCIGQKFAMLEMKSVISKIVRQFEIKPTTPRHEVQLSPETVLKSINGVKVTLKERN</sequence>
<evidence type="ECO:0000256" key="12">
    <source>
        <dbReference type="PIRSR" id="PIRSR602401-1"/>
    </source>
</evidence>
<reference evidence="14" key="1">
    <citation type="journal article" date="2023" name="G3 (Bethesda)">
        <title>Whole genome assemblies of Zophobas morio and Tenebrio molitor.</title>
        <authorList>
            <person name="Kaur S."/>
            <person name="Stinson S.A."/>
            <person name="diCenzo G.C."/>
        </authorList>
    </citation>
    <scope>NUCLEOTIDE SEQUENCE</scope>
    <source>
        <strain evidence="14">QUZm001</strain>
    </source>
</reference>
<dbReference type="Gene3D" id="1.10.630.10">
    <property type="entry name" value="Cytochrome P450"/>
    <property type="match status" value="1"/>
</dbReference>
<evidence type="ECO:0000256" key="7">
    <source>
        <dbReference type="ARBA" id="ARBA00022824"/>
    </source>
</evidence>
<dbReference type="Pfam" id="PF00067">
    <property type="entry name" value="p450"/>
    <property type="match status" value="1"/>
</dbReference>
<feature type="chain" id="PRO_5041200565" description="Cytochrome P450" evidence="13">
    <location>
        <begin position="22"/>
        <end position="484"/>
    </location>
</feature>
<dbReference type="PRINTS" id="PR00385">
    <property type="entry name" value="P450"/>
</dbReference>
<evidence type="ECO:0000256" key="9">
    <source>
        <dbReference type="ARBA" id="ARBA00023002"/>
    </source>
</evidence>
<accession>A0AA38IE99</accession>
<comment type="caution">
    <text evidence="14">The sequence shown here is derived from an EMBL/GenBank/DDBJ whole genome shotgun (WGS) entry which is preliminary data.</text>
</comment>
<dbReference type="CDD" id="cd20628">
    <property type="entry name" value="CYP4"/>
    <property type="match status" value="1"/>
</dbReference>
<keyword evidence="6 12" id="KW-0479">Metal-binding</keyword>
<name>A0AA38IE99_9CUCU</name>
<dbReference type="PANTHER" id="PTHR24291">
    <property type="entry name" value="CYTOCHROME P450 FAMILY 4"/>
    <property type="match status" value="1"/>
</dbReference>
<evidence type="ECO:0000256" key="10">
    <source>
        <dbReference type="ARBA" id="ARBA00023004"/>
    </source>
</evidence>
<dbReference type="Proteomes" id="UP001168821">
    <property type="component" value="Unassembled WGS sequence"/>
</dbReference>
<dbReference type="InterPro" id="IPR050196">
    <property type="entry name" value="Cytochrome_P450_Monoox"/>
</dbReference>
<keyword evidence="13" id="KW-0732">Signal</keyword>
<evidence type="ECO:0000256" key="5">
    <source>
        <dbReference type="ARBA" id="ARBA00022617"/>
    </source>
</evidence>
<evidence type="ECO:0000256" key="2">
    <source>
        <dbReference type="ARBA" id="ARBA00004174"/>
    </source>
</evidence>
<organism evidence="14 15">
    <name type="scientific">Zophobas morio</name>
    <dbReference type="NCBI Taxonomy" id="2755281"/>
    <lineage>
        <taxon>Eukaryota</taxon>
        <taxon>Metazoa</taxon>
        <taxon>Ecdysozoa</taxon>
        <taxon>Arthropoda</taxon>
        <taxon>Hexapoda</taxon>
        <taxon>Insecta</taxon>
        <taxon>Pterygota</taxon>
        <taxon>Neoptera</taxon>
        <taxon>Endopterygota</taxon>
        <taxon>Coleoptera</taxon>
        <taxon>Polyphaga</taxon>
        <taxon>Cucujiformia</taxon>
        <taxon>Tenebrionidae</taxon>
        <taxon>Zophobas</taxon>
    </lineage>
</organism>
<dbReference type="InterPro" id="IPR002401">
    <property type="entry name" value="Cyt_P450_E_grp-I"/>
</dbReference>
<evidence type="ECO:0000313" key="15">
    <source>
        <dbReference type="Proteomes" id="UP001168821"/>
    </source>
</evidence>
<evidence type="ECO:0000256" key="4">
    <source>
        <dbReference type="ARBA" id="ARBA00010617"/>
    </source>
</evidence>
<evidence type="ECO:0008006" key="16">
    <source>
        <dbReference type="Google" id="ProtNLM"/>
    </source>
</evidence>
<evidence type="ECO:0000256" key="6">
    <source>
        <dbReference type="ARBA" id="ARBA00022723"/>
    </source>
</evidence>
<dbReference type="EMBL" id="JALNTZ010000004">
    <property type="protein sequence ID" value="KAJ3656428.1"/>
    <property type="molecule type" value="Genomic_DNA"/>
</dbReference>
<dbReference type="InterPro" id="IPR036396">
    <property type="entry name" value="Cyt_P450_sf"/>
</dbReference>
<evidence type="ECO:0000256" key="8">
    <source>
        <dbReference type="ARBA" id="ARBA00022848"/>
    </source>
</evidence>
<feature type="signal peptide" evidence="13">
    <location>
        <begin position="1"/>
        <end position="21"/>
    </location>
</feature>
<dbReference type="FunFam" id="1.10.630.10:FF:000182">
    <property type="entry name" value="Cytochrome P450 3A4"/>
    <property type="match status" value="1"/>
</dbReference>
<dbReference type="GO" id="GO:0005789">
    <property type="term" value="C:endoplasmic reticulum membrane"/>
    <property type="evidence" value="ECO:0007669"/>
    <property type="project" value="UniProtKB-SubCell"/>
</dbReference>
<evidence type="ECO:0000256" key="11">
    <source>
        <dbReference type="ARBA" id="ARBA00023033"/>
    </source>
</evidence>
<keyword evidence="9" id="KW-0560">Oxidoreductase</keyword>
<proteinExistence type="inferred from homology"/>
<dbReference type="GO" id="GO:0020037">
    <property type="term" value="F:heme binding"/>
    <property type="evidence" value="ECO:0007669"/>
    <property type="project" value="InterPro"/>
</dbReference>
<evidence type="ECO:0000256" key="13">
    <source>
        <dbReference type="SAM" id="SignalP"/>
    </source>
</evidence>
<dbReference type="GO" id="GO:0005506">
    <property type="term" value="F:iron ion binding"/>
    <property type="evidence" value="ECO:0007669"/>
    <property type="project" value="InterPro"/>
</dbReference>
<dbReference type="InterPro" id="IPR001128">
    <property type="entry name" value="Cyt_P450"/>
</dbReference>
<evidence type="ECO:0000256" key="1">
    <source>
        <dbReference type="ARBA" id="ARBA00001971"/>
    </source>
</evidence>
<dbReference type="PRINTS" id="PR00463">
    <property type="entry name" value="EP450I"/>
</dbReference>
<keyword evidence="5 12" id="KW-0349">Heme</keyword>
<protein>
    <recommendedName>
        <fullName evidence="16">Cytochrome P450</fullName>
    </recommendedName>
</protein>
<comment type="similarity">
    <text evidence="4">Belongs to the cytochrome P450 family.</text>
</comment>
<comment type="subcellular location">
    <subcellularLocation>
        <location evidence="3">Endoplasmic reticulum membrane</location>
        <topology evidence="3">Peripheral membrane protein</topology>
    </subcellularLocation>
    <subcellularLocation>
        <location evidence="2">Microsome membrane</location>
        <topology evidence="2">Peripheral membrane protein</topology>
    </subcellularLocation>
</comment>
<evidence type="ECO:0000256" key="3">
    <source>
        <dbReference type="ARBA" id="ARBA00004406"/>
    </source>
</evidence>
<keyword evidence="15" id="KW-1185">Reference proteome</keyword>
<dbReference type="PANTHER" id="PTHR24291:SF187">
    <property type="entry name" value="CYTOCHROME P450 4AE1-RELATED"/>
    <property type="match status" value="1"/>
</dbReference>
<evidence type="ECO:0000313" key="14">
    <source>
        <dbReference type="EMBL" id="KAJ3656428.1"/>
    </source>
</evidence>